<feature type="transmembrane region" description="Helical" evidence="1">
    <location>
        <begin position="20"/>
        <end position="40"/>
    </location>
</feature>
<evidence type="ECO:0000313" key="3">
    <source>
        <dbReference type="EMBL" id="TDO31049.1"/>
    </source>
</evidence>
<feature type="domain" description="Putative Flp pilus-assembly TadG-like N-terminal" evidence="2">
    <location>
        <begin position="19"/>
        <end position="62"/>
    </location>
</feature>
<sequence length="408" mass="42359">MHRLIRRVRRTHASEHGVVATMLAVLLGTGVFFGAGALVIDVAQLSLERTELQSGADAGSWAIAMRCVRNSADCTTAAQNAVAQTYAVKNIKRRLVDSQICLTGVPGQACSAWNSPTACPPTSVTGGKSVEVRTSTRMSSGSTLLPPTFAGKLSGTPYAGAKVGACGRVAWGPPSITKVFALGISLCDWQRMTGNGTVFYGPLAGLTGQLGLFPFLGLPAPNASAEGAVAQVVSVSAAGLPLPSCTTPINLTKPRGWTWLYDNNMNPPDANCELSLKVGDEPRGFALSGLLAGLPCRNRLQTLYATRQPVLVPIFDDIEPALLSLTPSYRIAGFASFVVTGYDALIPGVTQAAANLLSPGGVPSLLQKALCTVSACAYGYFTRTVVPVDNPLFGSGADFGATVIGRTG</sequence>
<keyword evidence="1" id="KW-1133">Transmembrane helix</keyword>
<keyword evidence="1" id="KW-0472">Membrane</keyword>
<keyword evidence="1" id="KW-0812">Transmembrane</keyword>
<dbReference type="Proteomes" id="UP000294901">
    <property type="component" value="Unassembled WGS sequence"/>
</dbReference>
<dbReference type="OrthoDB" id="5187898at2"/>
<dbReference type="InterPro" id="IPR028087">
    <property type="entry name" value="Tad_N"/>
</dbReference>
<dbReference type="Pfam" id="PF13400">
    <property type="entry name" value="Tad"/>
    <property type="match status" value="1"/>
</dbReference>
<evidence type="ECO:0000313" key="4">
    <source>
        <dbReference type="Proteomes" id="UP000294901"/>
    </source>
</evidence>
<organism evidence="3 4">
    <name type="scientific">Paractinoplanes brasiliensis</name>
    <dbReference type="NCBI Taxonomy" id="52695"/>
    <lineage>
        <taxon>Bacteria</taxon>
        <taxon>Bacillati</taxon>
        <taxon>Actinomycetota</taxon>
        <taxon>Actinomycetes</taxon>
        <taxon>Micromonosporales</taxon>
        <taxon>Micromonosporaceae</taxon>
        <taxon>Paractinoplanes</taxon>
    </lineage>
</organism>
<proteinExistence type="predicted"/>
<keyword evidence="4" id="KW-1185">Reference proteome</keyword>
<gene>
    <name evidence="3" type="ORF">C8E87_6459</name>
</gene>
<protein>
    <submittedName>
        <fullName evidence="3">Flp pilus assembly protein TadG</fullName>
    </submittedName>
</protein>
<reference evidence="3 4" key="1">
    <citation type="submission" date="2019-03" db="EMBL/GenBank/DDBJ databases">
        <title>Sequencing the genomes of 1000 actinobacteria strains.</title>
        <authorList>
            <person name="Klenk H.-P."/>
        </authorList>
    </citation>
    <scope>NUCLEOTIDE SEQUENCE [LARGE SCALE GENOMIC DNA]</scope>
    <source>
        <strain evidence="3 4">DSM 43805</strain>
    </source>
</reference>
<dbReference type="AlphaFoldDB" id="A0A4R6J6F9"/>
<evidence type="ECO:0000259" key="2">
    <source>
        <dbReference type="Pfam" id="PF13400"/>
    </source>
</evidence>
<evidence type="ECO:0000256" key="1">
    <source>
        <dbReference type="SAM" id="Phobius"/>
    </source>
</evidence>
<comment type="caution">
    <text evidence="3">The sequence shown here is derived from an EMBL/GenBank/DDBJ whole genome shotgun (WGS) entry which is preliminary data.</text>
</comment>
<accession>A0A4R6J6F9</accession>
<dbReference type="EMBL" id="SNWR01000002">
    <property type="protein sequence ID" value="TDO31049.1"/>
    <property type="molecule type" value="Genomic_DNA"/>
</dbReference>
<dbReference type="RefSeq" id="WP_133877214.1">
    <property type="nucleotide sequence ID" value="NZ_BOMD01000119.1"/>
</dbReference>
<name>A0A4R6J6F9_9ACTN</name>